<dbReference type="EMBL" id="JBBXMP010000147">
    <property type="protein sequence ID" value="KAL0061121.1"/>
    <property type="molecule type" value="Genomic_DNA"/>
</dbReference>
<evidence type="ECO:0000313" key="2">
    <source>
        <dbReference type="Proteomes" id="UP001437256"/>
    </source>
</evidence>
<evidence type="ECO:0000313" key="1">
    <source>
        <dbReference type="EMBL" id="KAL0061121.1"/>
    </source>
</evidence>
<protein>
    <submittedName>
        <fullName evidence="1">Uncharacterized protein</fullName>
    </submittedName>
</protein>
<comment type="caution">
    <text evidence="1">The sequence shown here is derived from an EMBL/GenBank/DDBJ whole genome shotgun (WGS) entry which is preliminary data.</text>
</comment>
<keyword evidence="2" id="KW-1185">Reference proteome</keyword>
<dbReference type="Proteomes" id="UP001437256">
    <property type="component" value="Unassembled WGS sequence"/>
</dbReference>
<reference evidence="1 2" key="1">
    <citation type="submission" date="2024-05" db="EMBL/GenBank/DDBJ databases">
        <title>A draft genome resource for the thread blight pathogen Marasmius tenuissimus strain MS-2.</title>
        <authorList>
            <person name="Yulfo-Soto G.E."/>
            <person name="Baruah I.K."/>
            <person name="Amoako-Attah I."/>
            <person name="Bukari Y."/>
            <person name="Meinhardt L.W."/>
            <person name="Bailey B.A."/>
            <person name="Cohen S.P."/>
        </authorList>
    </citation>
    <scope>NUCLEOTIDE SEQUENCE [LARGE SCALE GENOMIC DNA]</scope>
    <source>
        <strain evidence="1 2">MS-2</strain>
    </source>
</reference>
<name>A0ABR2ZHR5_9AGAR</name>
<organism evidence="1 2">
    <name type="scientific">Marasmius tenuissimus</name>
    <dbReference type="NCBI Taxonomy" id="585030"/>
    <lineage>
        <taxon>Eukaryota</taxon>
        <taxon>Fungi</taxon>
        <taxon>Dikarya</taxon>
        <taxon>Basidiomycota</taxon>
        <taxon>Agaricomycotina</taxon>
        <taxon>Agaricomycetes</taxon>
        <taxon>Agaricomycetidae</taxon>
        <taxon>Agaricales</taxon>
        <taxon>Marasmiineae</taxon>
        <taxon>Marasmiaceae</taxon>
        <taxon>Marasmius</taxon>
    </lineage>
</organism>
<gene>
    <name evidence="1" type="ORF">AAF712_012041</name>
</gene>
<accession>A0ABR2ZHR5</accession>
<sequence length="180" mass="19833">MRLSLVSQLVALLAIGLFLQLAYQKLRACVLKIVSPACFIALQVDRYANLAMSALSHKLADLILSIVRYVAALMLKDTPRACTAEPVLHILDGWLLGILSLHGMRVCTLALADVFEISDFRVCYYGFSPLDVPFSAAAWWAAGLLLFFPQLLRAVGKISGILSRSDIRWRNLCNGRSPAI</sequence>
<proteinExistence type="predicted"/>